<dbReference type="Gene3D" id="3.40.710.10">
    <property type="entry name" value="DD-peptidase/beta-lactamase superfamily"/>
    <property type="match status" value="1"/>
</dbReference>
<dbReference type="SUPFAM" id="SSF56519">
    <property type="entry name" value="Penicillin binding protein dimerisation domain"/>
    <property type="match status" value="1"/>
</dbReference>
<dbReference type="InterPro" id="IPR012338">
    <property type="entry name" value="Beta-lactam/transpept-like"/>
</dbReference>
<dbReference type="Pfam" id="PF00905">
    <property type="entry name" value="Transpeptidase"/>
    <property type="match status" value="1"/>
</dbReference>
<comment type="caution">
    <text evidence="3">The sequence shown here is derived from an EMBL/GenBank/DDBJ whole genome shotgun (WGS) entry which is preliminary data.</text>
</comment>
<dbReference type="InterPro" id="IPR050515">
    <property type="entry name" value="Beta-lactam/transpept"/>
</dbReference>
<evidence type="ECO:0000313" key="3">
    <source>
        <dbReference type="EMBL" id="MFC0680334.1"/>
    </source>
</evidence>
<dbReference type="InterPro" id="IPR001460">
    <property type="entry name" value="PCN-bd_Tpept"/>
</dbReference>
<feature type="domain" description="Penicillin binding protein A dimerisation" evidence="2">
    <location>
        <begin position="52"/>
        <end position="134"/>
    </location>
</feature>
<dbReference type="InterPro" id="IPR036138">
    <property type="entry name" value="PBP_dimer_sf"/>
</dbReference>
<evidence type="ECO:0000313" key="4">
    <source>
        <dbReference type="Proteomes" id="UP001589896"/>
    </source>
</evidence>
<gene>
    <name evidence="3" type="ORF">ACFFGH_21070</name>
</gene>
<dbReference type="Pfam" id="PF21922">
    <property type="entry name" value="PBP_dimer_2"/>
    <property type="match status" value="1"/>
</dbReference>
<dbReference type="SUPFAM" id="SSF56601">
    <property type="entry name" value="beta-lactamase/transpeptidase-like"/>
    <property type="match status" value="1"/>
</dbReference>
<dbReference type="Proteomes" id="UP001589896">
    <property type="component" value="Unassembled WGS sequence"/>
</dbReference>
<reference evidence="3 4" key="1">
    <citation type="submission" date="2024-09" db="EMBL/GenBank/DDBJ databases">
        <authorList>
            <person name="Sun Q."/>
            <person name="Mori K."/>
        </authorList>
    </citation>
    <scope>NUCLEOTIDE SEQUENCE [LARGE SCALE GENOMIC DNA]</scope>
    <source>
        <strain evidence="3 4">KCTC 23076</strain>
    </source>
</reference>
<dbReference type="InterPro" id="IPR054120">
    <property type="entry name" value="PBPA_dimer"/>
</dbReference>
<name>A0ABV6RUQ3_9GAMM</name>
<accession>A0ABV6RUQ3</accession>
<protein>
    <submittedName>
        <fullName evidence="3">Peptidoglycan D,D-transpeptidase FtsI family protein</fullName>
    </submittedName>
</protein>
<dbReference type="EMBL" id="JBHLTG010000005">
    <property type="protein sequence ID" value="MFC0680334.1"/>
    <property type="molecule type" value="Genomic_DNA"/>
</dbReference>
<feature type="domain" description="Penicillin-binding protein transpeptidase" evidence="1">
    <location>
        <begin position="155"/>
        <end position="479"/>
    </location>
</feature>
<organism evidence="3 4">
    <name type="scientific">Lysobacter korlensis</name>
    <dbReference type="NCBI Taxonomy" id="553636"/>
    <lineage>
        <taxon>Bacteria</taxon>
        <taxon>Pseudomonadati</taxon>
        <taxon>Pseudomonadota</taxon>
        <taxon>Gammaproteobacteria</taxon>
        <taxon>Lysobacterales</taxon>
        <taxon>Lysobacteraceae</taxon>
        <taxon>Lysobacter</taxon>
    </lineage>
</organism>
<dbReference type="PANTHER" id="PTHR30627:SF24">
    <property type="entry name" value="PENICILLIN-BINDING PROTEIN 4B"/>
    <property type="match status" value="1"/>
</dbReference>
<keyword evidence="4" id="KW-1185">Reference proteome</keyword>
<evidence type="ECO:0000259" key="2">
    <source>
        <dbReference type="Pfam" id="PF21922"/>
    </source>
</evidence>
<proteinExistence type="predicted"/>
<dbReference type="PANTHER" id="PTHR30627">
    <property type="entry name" value="PEPTIDOGLYCAN D,D-TRANSPEPTIDASE"/>
    <property type="match status" value="1"/>
</dbReference>
<evidence type="ECO:0000259" key="1">
    <source>
        <dbReference type="Pfam" id="PF00905"/>
    </source>
</evidence>
<sequence length="484" mass="51095">MNKELRRVGIVVLLMFVSLFVSTSVIQVFQVDSLKSDGRNVRTLYDSYSARRGQILVDGEAVARSVPVDDQYKFLREYTNGELYAPVTGYFTLNQGTAGVEGELNDFLSGSANEQFLDQVTAIFTGQEPKGASVELTIDPQIQQAAWDALGDQSGSIVAIDPKTGAVLAMVSKPSYDPNLLAGHDIPKVIENYKQLLEADGSPLANRAIAGDLYVPGSVFKVLMTAAAIDSGKLEEDSAVPNPTELQLPQSSAVITNAGGAPCGPGEEATLATALRLSCNIPFAQFGQELGADTIAEYAERFGFGDSIEVPMSSTPSQYPTPESEAELMLSSFGQASVRVTPLQIAMLSAAVANGGTLMQPTVVEEIIAPDLSVERGFEPTVYSEPISRETAETVTRLMVDNVADGAASNARIDGVDVAGKTGTAENGEGEPYTLWFTGFAPANDPQVAVAVVVENGGGRGQDAFGNQIAAPIAKKVIEAVLSR</sequence>
<dbReference type="RefSeq" id="WP_386671978.1">
    <property type="nucleotide sequence ID" value="NZ_JBHLTG010000005.1"/>
</dbReference>
<dbReference type="Gene3D" id="3.90.1310.10">
    <property type="entry name" value="Penicillin-binding protein 2a (Domain 2)"/>
    <property type="match status" value="1"/>
</dbReference>